<proteinExistence type="inferred from homology"/>
<name>A0A7C5VUC1_THERO</name>
<protein>
    <submittedName>
        <fullName evidence="12">PLP-dependent aminotransferase family protein</fullName>
    </submittedName>
</protein>
<dbReference type="InterPro" id="IPR051446">
    <property type="entry name" value="HTH_trans_reg/aminotransferase"/>
</dbReference>
<organism evidence="12">
    <name type="scientific">Thermomicrobium roseum</name>
    <dbReference type="NCBI Taxonomy" id="500"/>
    <lineage>
        <taxon>Bacteria</taxon>
        <taxon>Pseudomonadati</taxon>
        <taxon>Thermomicrobiota</taxon>
        <taxon>Thermomicrobia</taxon>
        <taxon>Thermomicrobiales</taxon>
        <taxon>Thermomicrobiaceae</taxon>
        <taxon>Thermomicrobium</taxon>
    </lineage>
</organism>
<dbReference type="GO" id="GO:0030170">
    <property type="term" value="F:pyridoxal phosphate binding"/>
    <property type="evidence" value="ECO:0007669"/>
    <property type="project" value="InterPro"/>
</dbReference>
<sequence length="500" mass="55181">MQIQLDRTTRTPLYRQLAQQLRRRILSGELPPGTRLPPERRLAAMLGVNRSTVVSAYRELAAEGLISGHVGRGTVVIDHRRPAAPEWPAGGVPWPQLFAPLASLLYDPALEDAALASSRSDVISFATGLPAPELYPISVVRQLLDEALHREGPRLLQYCPSEGYPPLREAIASWSQRWGIRCSPDQVLVVSGSQQGLYLIARALLEPGDLVAVEAPTYVGALQVFRAVGARLLPVPVDDHGMRVSVLEQALEHRRPKLIYTLPTFQNPSGVTLSLDRRQRLLELAARAGIPVIEDDPYRELWYEAPPAPPLAALDDAGVVISLTTISKILFPGFRIGWVIAPWPVIHQLTLVKQLVDLDTNPLMQWAVWAFIERGLLLPHLETLRPAYRERRDVLVAALRAELGTALRFRVPGGGLYLWCELTEGLRARDLLPEAAQRGVAFTPGESFFPDPTVGRAFLRLNFTYPAPATLVEGVRRLAAALRALQTAHAVRERASAPIV</sequence>
<feature type="domain" description="HTH gntR-type" evidence="11">
    <location>
        <begin position="11"/>
        <end position="79"/>
    </location>
</feature>
<keyword evidence="7" id="KW-0663">Pyridoxal phosphate</keyword>
<dbReference type="Gene3D" id="3.40.640.10">
    <property type="entry name" value="Type I PLP-dependent aspartate aminotransferase-like (Major domain)"/>
    <property type="match status" value="1"/>
</dbReference>
<dbReference type="PANTHER" id="PTHR46577">
    <property type="entry name" value="HTH-TYPE TRANSCRIPTIONAL REGULATORY PROTEIN GABR"/>
    <property type="match status" value="1"/>
</dbReference>
<evidence type="ECO:0000256" key="7">
    <source>
        <dbReference type="ARBA" id="ARBA00022898"/>
    </source>
</evidence>
<dbReference type="CDD" id="cd07377">
    <property type="entry name" value="WHTH_GntR"/>
    <property type="match status" value="1"/>
</dbReference>
<dbReference type="InterPro" id="IPR036390">
    <property type="entry name" value="WH_DNA-bd_sf"/>
</dbReference>
<dbReference type="InterPro" id="IPR015422">
    <property type="entry name" value="PyrdxlP-dep_Trfase_small"/>
</dbReference>
<accession>A0A7C5VUC1</accession>
<dbReference type="GO" id="GO:0003700">
    <property type="term" value="F:DNA-binding transcription factor activity"/>
    <property type="evidence" value="ECO:0007669"/>
    <property type="project" value="InterPro"/>
</dbReference>
<dbReference type="AlphaFoldDB" id="A0A7C5VUC1"/>
<evidence type="ECO:0000256" key="6">
    <source>
        <dbReference type="ARBA" id="ARBA00022679"/>
    </source>
</evidence>
<dbReference type="GO" id="GO:0003677">
    <property type="term" value="F:DNA binding"/>
    <property type="evidence" value="ECO:0007669"/>
    <property type="project" value="UniProtKB-KW"/>
</dbReference>
<comment type="cofactor">
    <cofactor evidence="1">
        <name>pyridoxal 5'-phosphate</name>
        <dbReference type="ChEBI" id="CHEBI:597326"/>
    </cofactor>
</comment>
<dbReference type="InterPro" id="IPR004839">
    <property type="entry name" value="Aminotransferase_I/II_large"/>
</dbReference>
<keyword evidence="9" id="KW-0238">DNA-binding</keyword>
<keyword evidence="5 12" id="KW-0032">Aminotransferase</keyword>
<keyword evidence="10" id="KW-0804">Transcription</keyword>
<dbReference type="Gene3D" id="1.10.10.10">
    <property type="entry name" value="Winged helix-like DNA-binding domain superfamily/Winged helix DNA-binding domain"/>
    <property type="match status" value="1"/>
</dbReference>
<dbReference type="PRINTS" id="PR00035">
    <property type="entry name" value="HTHGNTR"/>
</dbReference>
<dbReference type="Pfam" id="PF00155">
    <property type="entry name" value="Aminotran_1_2"/>
    <property type="match status" value="1"/>
</dbReference>
<comment type="subunit">
    <text evidence="4">Homodimer.</text>
</comment>
<comment type="similarity">
    <text evidence="2">In the C-terminal section; belongs to the class-I pyridoxal-phosphate-dependent aminotransferase family.</text>
</comment>
<dbReference type="PANTHER" id="PTHR46577:SF1">
    <property type="entry name" value="HTH-TYPE TRANSCRIPTIONAL REGULATORY PROTEIN GABR"/>
    <property type="match status" value="1"/>
</dbReference>
<dbReference type="FunFam" id="3.40.640.10:FF:000053">
    <property type="entry name" value="Aminotransferase, class I"/>
    <property type="match status" value="1"/>
</dbReference>
<reference evidence="12" key="1">
    <citation type="journal article" date="2020" name="mSystems">
        <title>Genome- and Community-Level Interaction Insights into Carbon Utilization and Element Cycling Functions of Hydrothermarchaeota in Hydrothermal Sediment.</title>
        <authorList>
            <person name="Zhou Z."/>
            <person name="Liu Y."/>
            <person name="Xu W."/>
            <person name="Pan J."/>
            <person name="Luo Z.H."/>
            <person name="Li M."/>
        </authorList>
    </citation>
    <scope>NUCLEOTIDE SEQUENCE [LARGE SCALE GENOMIC DNA]</scope>
    <source>
        <strain evidence="12">SpSt-1065</strain>
    </source>
</reference>
<evidence type="ECO:0000256" key="4">
    <source>
        <dbReference type="ARBA" id="ARBA00011738"/>
    </source>
</evidence>
<dbReference type="Gene3D" id="3.90.1150.10">
    <property type="entry name" value="Aspartate Aminotransferase, domain 1"/>
    <property type="match status" value="1"/>
</dbReference>
<dbReference type="InterPro" id="IPR015421">
    <property type="entry name" value="PyrdxlP-dep_Trfase_major"/>
</dbReference>
<dbReference type="SUPFAM" id="SSF46785">
    <property type="entry name" value="Winged helix' DNA-binding domain"/>
    <property type="match status" value="1"/>
</dbReference>
<dbReference type="SMART" id="SM00345">
    <property type="entry name" value="HTH_GNTR"/>
    <property type="match status" value="1"/>
</dbReference>
<dbReference type="EMBL" id="DRWX01000015">
    <property type="protein sequence ID" value="HHM95656.1"/>
    <property type="molecule type" value="Genomic_DNA"/>
</dbReference>
<dbReference type="CDD" id="cd00609">
    <property type="entry name" value="AAT_like"/>
    <property type="match status" value="1"/>
</dbReference>
<evidence type="ECO:0000313" key="12">
    <source>
        <dbReference type="EMBL" id="HHM95656.1"/>
    </source>
</evidence>
<evidence type="ECO:0000256" key="10">
    <source>
        <dbReference type="ARBA" id="ARBA00023163"/>
    </source>
</evidence>
<dbReference type="PROSITE" id="PS50949">
    <property type="entry name" value="HTH_GNTR"/>
    <property type="match status" value="1"/>
</dbReference>
<dbReference type="InterPro" id="IPR000524">
    <property type="entry name" value="Tscrpt_reg_HTH_GntR"/>
</dbReference>
<evidence type="ECO:0000256" key="3">
    <source>
        <dbReference type="ARBA" id="ARBA00007441"/>
    </source>
</evidence>
<evidence type="ECO:0000256" key="8">
    <source>
        <dbReference type="ARBA" id="ARBA00023015"/>
    </source>
</evidence>
<dbReference type="SUPFAM" id="SSF53383">
    <property type="entry name" value="PLP-dependent transferases"/>
    <property type="match status" value="1"/>
</dbReference>
<evidence type="ECO:0000256" key="1">
    <source>
        <dbReference type="ARBA" id="ARBA00001933"/>
    </source>
</evidence>
<gene>
    <name evidence="12" type="ORF">ENM21_00330</name>
</gene>
<comment type="similarity">
    <text evidence="3">Belongs to the class-I pyridoxal-phosphate-dependent aminotransferase family.</text>
</comment>
<keyword evidence="6 12" id="KW-0808">Transferase</keyword>
<dbReference type="InterPro" id="IPR015424">
    <property type="entry name" value="PyrdxlP-dep_Trfase"/>
</dbReference>
<comment type="caution">
    <text evidence="12">The sequence shown here is derived from an EMBL/GenBank/DDBJ whole genome shotgun (WGS) entry which is preliminary data.</text>
</comment>
<evidence type="ECO:0000256" key="2">
    <source>
        <dbReference type="ARBA" id="ARBA00005384"/>
    </source>
</evidence>
<keyword evidence="8" id="KW-0805">Transcription regulation</keyword>
<dbReference type="GO" id="GO:0008483">
    <property type="term" value="F:transaminase activity"/>
    <property type="evidence" value="ECO:0007669"/>
    <property type="project" value="UniProtKB-KW"/>
</dbReference>
<evidence type="ECO:0000256" key="5">
    <source>
        <dbReference type="ARBA" id="ARBA00022576"/>
    </source>
</evidence>
<dbReference type="InterPro" id="IPR036388">
    <property type="entry name" value="WH-like_DNA-bd_sf"/>
</dbReference>
<dbReference type="Pfam" id="PF00392">
    <property type="entry name" value="GntR"/>
    <property type="match status" value="1"/>
</dbReference>
<evidence type="ECO:0000256" key="9">
    <source>
        <dbReference type="ARBA" id="ARBA00023125"/>
    </source>
</evidence>
<evidence type="ECO:0000259" key="11">
    <source>
        <dbReference type="PROSITE" id="PS50949"/>
    </source>
</evidence>